<evidence type="ECO:0000256" key="1">
    <source>
        <dbReference type="SAM" id="Phobius"/>
    </source>
</evidence>
<reference evidence="2 3" key="1">
    <citation type="submission" date="2014-02" db="EMBL/GenBank/DDBJ databases">
        <title>Draft genome sequence of Lysinibacillus odysseyi NBRC 100172.</title>
        <authorList>
            <person name="Zhang F."/>
            <person name="Wang G."/>
            <person name="Zhang L."/>
        </authorList>
    </citation>
    <scope>NUCLEOTIDE SEQUENCE [LARGE SCALE GENOMIC DNA]</scope>
    <source>
        <strain evidence="2 3">NBRC 100172</strain>
    </source>
</reference>
<proteinExistence type="predicted"/>
<dbReference type="Proteomes" id="UP000030437">
    <property type="component" value="Unassembled WGS sequence"/>
</dbReference>
<accession>A0A0A3IIH9</accession>
<sequence>MNDWNNEKIQRGIDAHIATNQLFTSELKENIQKRALQRERTLQRKQRAKRKSFLISVACSLTMTTAVLFFVLHQAETHRQVEEPPVTTASSTEAIALFSELMNKALKGFSAVGTNNFDMMKQYFHSDVLLDEVNKTVQFAGDIEPLQTNYFPIADLKDIELLSAFEQTKTGMYVMLRVDFNSFEIYFQRDPLNEDDYRITAIVNAN</sequence>
<evidence type="ECO:0000313" key="2">
    <source>
        <dbReference type="EMBL" id="KGR84539.1"/>
    </source>
</evidence>
<evidence type="ECO:0000313" key="3">
    <source>
        <dbReference type="Proteomes" id="UP000030437"/>
    </source>
</evidence>
<name>A0A0A3IIH9_9BACI</name>
<dbReference type="STRING" id="1220589.CD32_13260"/>
<comment type="caution">
    <text evidence="2">The sequence shown here is derived from an EMBL/GenBank/DDBJ whole genome shotgun (WGS) entry which is preliminary data.</text>
</comment>
<keyword evidence="1" id="KW-0472">Membrane</keyword>
<gene>
    <name evidence="2" type="ORF">CD32_13260</name>
</gene>
<organism evidence="2 3">
    <name type="scientific">Lysinibacillus odysseyi 34hs-1 = NBRC 100172</name>
    <dbReference type="NCBI Taxonomy" id="1220589"/>
    <lineage>
        <taxon>Bacteria</taxon>
        <taxon>Bacillati</taxon>
        <taxon>Bacillota</taxon>
        <taxon>Bacilli</taxon>
        <taxon>Bacillales</taxon>
        <taxon>Bacillaceae</taxon>
        <taxon>Lysinibacillus</taxon>
    </lineage>
</organism>
<keyword evidence="3" id="KW-1185">Reference proteome</keyword>
<keyword evidence="1" id="KW-0812">Transmembrane</keyword>
<dbReference type="RefSeq" id="WP_036155292.1">
    <property type="nucleotide sequence ID" value="NZ_AVCX01000005.1"/>
</dbReference>
<feature type="transmembrane region" description="Helical" evidence="1">
    <location>
        <begin position="53"/>
        <end position="72"/>
    </location>
</feature>
<protein>
    <submittedName>
        <fullName evidence="2">Uncharacterized protein</fullName>
    </submittedName>
</protein>
<keyword evidence="1" id="KW-1133">Transmembrane helix</keyword>
<dbReference type="EMBL" id="JPVP01000056">
    <property type="protein sequence ID" value="KGR84539.1"/>
    <property type="molecule type" value="Genomic_DNA"/>
</dbReference>
<dbReference type="AlphaFoldDB" id="A0A0A3IIH9"/>